<proteinExistence type="predicted"/>
<feature type="region of interest" description="Disordered" evidence="1">
    <location>
        <begin position="89"/>
        <end position="110"/>
    </location>
</feature>
<evidence type="ECO:0000259" key="3">
    <source>
        <dbReference type="Pfam" id="PF13464"/>
    </source>
</evidence>
<reference evidence="4 5" key="1">
    <citation type="submission" date="2022-03" db="EMBL/GenBank/DDBJ databases">
        <title>Draft genome sequence of Furfurilactobacillus curtus JCM 31185.</title>
        <authorList>
            <person name="Suzuki S."/>
            <person name="Endo A."/>
            <person name="Kajikawa A."/>
        </authorList>
    </citation>
    <scope>NUCLEOTIDE SEQUENCE [LARGE SCALE GENOMIC DNA]</scope>
    <source>
        <strain evidence="4 5">JCM 31185</strain>
    </source>
</reference>
<evidence type="ECO:0000313" key="5">
    <source>
        <dbReference type="Proteomes" id="UP001628078"/>
    </source>
</evidence>
<dbReference type="CDD" id="cd00093">
    <property type="entry name" value="HTH_XRE"/>
    <property type="match status" value="1"/>
</dbReference>
<feature type="compositionally biased region" description="Low complexity" evidence="1">
    <location>
        <begin position="147"/>
        <end position="195"/>
    </location>
</feature>
<evidence type="ECO:0000256" key="1">
    <source>
        <dbReference type="SAM" id="MobiDB-lite"/>
    </source>
</evidence>
<dbReference type="SUPFAM" id="SSF47413">
    <property type="entry name" value="lambda repressor-like DNA-binding domains"/>
    <property type="match status" value="1"/>
</dbReference>
<keyword evidence="5" id="KW-1185">Reference proteome</keyword>
<feature type="domain" description="Cytoskeleton protein RodZ-like C-terminal" evidence="3">
    <location>
        <begin position="226"/>
        <end position="289"/>
    </location>
</feature>
<dbReference type="InterPro" id="IPR001387">
    <property type="entry name" value="Cro/C1-type_HTH"/>
</dbReference>
<comment type="caution">
    <text evidence="4">The sequence shown here is derived from an EMBL/GenBank/DDBJ whole genome shotgun (WGS) entry which is preliminary data.</text>
</comment>
<feature type="transmembrane region" description="Helical" evidence="2">
    <location>
        <begin position="119"/>
        <end position="140"/>
    </location>
</feature>
<dbReference type="InterPro" id="IPR010982">
    <property type="entry name" value="Lambda_DNA-bd_dom_sf"/>
</dbReference>
<keyword evidence="2" id="KW-0812">Transmembrane</keyword>
<evidence type="ECO:0000313" key="4">
    <source>
        <dbReference type="EMBL" id="GKT05928.1"/>
    </source>
</evidence>
<dbReference type="PANTHER" id="PTHR34475:SF1">
    <property type="entry name" value="CYTOSKELETON PROTEIN RODZ"/>
    <property type="match status" value="1"/>
</dbReference>
<dbReference type="PANTHER" id="PTHR34475">
    <property type="match status" value="1"/>
</dbReference>
<dbReference type="EMBL" id="BQXO01000003">
    <property type="protein sequence ID" value="GKT05928.1"/>
    <property type="molecule type" value="Genomic_DNA"/>
</dbReference>
<dbReference type="Pfam" id="PF13413">
    <property type="entry name" value="HTH_25"/>
    <property type="match status" value="1"/>
</dbReference>
<keyword evidence="2" id="KW-1133">Transmembrane helix</keyword>
<organism evidence="4 5">
    <name type="scientific">Furfurilactobacillus curtus</name>
    <dbReference type="NCBI Taxonomy" id="1746200"/>
    <lineage>
        <taxon>Bacteria</taxon>
        <taxon>Bacillati</taxon>
        <taxon>Bacillota</taxon>
        <taxon>Bacilli</taxon>
        <taxon>Lactobacillales</taxon>
        <taxon>Lactobacillaceae</taxon>
        <taxon>Furfurilactobacillus</taxon>
    </lineage>
</organism>
<keyword evidence="2" id="KW-0472">Membrane</keyword>
<evidence type="ECO:0000256" key="2">
    <source>
        <dbReference type="SAM" id="Phobius"/>
    </source>
</evidence>
<dbReference type="InterPro" id="IPR050400">
    <property type="entry name" value="Bact_Cytoskel_RodZ"/>
</dbReference>
<dbReference type="Proteomes" id="UP001628078">
    <property type="component" value="Unassembled WGS sequence"/>
</dbReference>
<sequence length="307" mass="32343">MSDETPTIGQKLQEARSEKGLTIDDVQQATKIQRRYLIAIEDGQFDELPGDFYVRAFIKQYAQTVGLDGDELLRDYNDQLPQAAATNVMPVTEEQPATREPKTAKIGQESSGLDRLRSLLPIIIVSVIVVIILGTIWAFAVRSGRQSSNNSAVSSSHVAVSSSKTESASSHKSSSSTNRSSSSSSSSETTKANTKQTLVPVTTTGANATYRVENAPATNKLAITAKGADSWIQVTPTGGRALYVGTVTTGTNKELTLPAGTTGVSVSFGNRTATKVTINGKAVDLTKGTGTTGVLTLQLQSATSAAK</sequence>
<name>A0ABQ5JN17_9LACO</name>
<dbReference type="InterPro" id="IPR025194">
    <property type="entry name" value="RodZ-like_C"/>
</dbReference>
<feature type="region of interest" description="Disordered" evidence="1">
    <location>
        <begin position="147"/>
        <end position="200"/>
    </location>
</feature>
<dbReference type="Pfam" id="PF13464">
    <property type="entry name" value="RodZ_C"/>
    <property type="match status" value="1"/>
</dbReference>
<gene>
    <name evidence="4" type="ORF">JCM31185_12160</name>
</gene>
<accession>A0ABQ5JN17</accession>
<dbReference type="RefSeq" id="WP_407883621.1">
    <property type="nucleotide sequence ID" value="NZ_BQXO01000003.1"/>
</dbReference>
<dbReference type="Gene3D" id="1.10.260.40">
    <property type="entry name" value="lambda repressor-like DNA-binding domains"/>
    <property type="match status" value="1"/>
</dbReference>
<protein>
    <submittedName>
        <fullName evidence="4">XRE family transcriptional regulator</fullName>
    </submittedName>
</protein>